<keyword evidence="1" id="KW-0285">Flavoprotein</keyword>
<comment type="caution">
    <text evidence="5">The sequence shown here is derived from an EMBL/GenBank/DDBJ whole genome shotgun (WGS) entry which is preliminary data.</text>
</comment>
<keyword evidence="3" id="KW-0560">Oxidoreductase</keyword>
<feature type="domain" description="FAD-binding PCMH-type" evidence="4">
    <location>
        <begin position="16"/>
        <end position="185"/>
    </location>
</feature>
<dbReference type="InterPro" id="IPR002346">
    <property type="entry name" value="Mopterin_DH_FAD-bd"/>
</dbReference>
<dbReference type="Pfam" id="PF00941">
    <property type="entry name" value="FAD_binding_5"/>
    <property type="match status" value="1"/>
</dbReference>
<dbReference type="Proteomes" id="UP000824166">
    <property type="component" value="Unassembled WGS sequence"/>
</dbReference>
<accession>A0ABS6I357</accession>
<dbReference type="SMART" id="SM01092">
    <property type="entry name" value="CO_deh_flav_C"/>
    <property type="match status" value="1"/>
</dbReference>
<evidence type="ECO:0000256" key="3">
    <source>
        <dbReference type="ARBA" id="ARBA00023002"/>
    </source>
</evidence>
<proteinExistence type="predicted"/>
<dbReference type="InterPro" id="IPR051312">
    <property type="entry name" value="Diverse_Substr_Oxidored"/>
</dbReference>
<dbReference type="RefSeq" id="WP_216923657.1">
    <property type="nucleotide sequence ID" value="NZ_JAHOPC010000002.1"/>
</dbReference>
<evidence type="ECO:0000313" key="5">
    <source>
        <dbReference type="EMBL" id="MBU8865825.1"/>
    </source>
</evidence>
<gene>
    <name evidence="5" type="ORF">KSW38_05920</name>
</gene>
<dbReference type="InterPro" id="IPR005107">
    <property type="entry name" value="CO_DH_flav_C"/>
</dbReference>
<name>A0ABS6I357_9MICC</name>
<dbReference type="EMBL" id="JAHOPC010000002">
    <property type="protein sequence ID" value="MBU8865825.1"/>
    <property type="molecule type" value="Genomic_DNA"/>
</dbReference>
<keyword evidence="6" id="KW-1185">Reference proteome</keyword>
<reference evidence="5 6" key="1">
    <citation type="submission" date="2021-06" db="EMBL/GenBank/DDBJ databases">
        <authorList>
            <person name="Jeong J.W."/>
        </authorList>
    </citation>
    <scope>NUCLEOTIDE SEQUENCE [LARGE SCALE GENOMIC DNA]</scope>
    <source>
        <strain evidence="5 6">MMS21-TAE1-1</strain>
    </source>
</reference>
<evidence type="ECO:0000256" key="1">
    <source>
        <dbReference type="ARBA" id="ARBA00022630"/>
    </source>
</evidence>
<evidence type="ECO:0000256" key="2">
    <source>
        <dbReference type="ARBA" id="ARBA00022827"/>
    </source>
</evidence>
<dbReference type="PROSITE" id="PS51387">
    <property type="entry name" value="FAD_PCMH"/>
    <property type="match status" value="1"/>
</dbReference>
<keyword evidence="2" id="KW-0274">FAD</keyword>
<evidence type="ECO:0000259" key="4">
    <source>
        <dbReference type="PROSITE" id="PS51387"/>
    </source>
</evidence>
<sequence length="288" mass="30716">MRGQNLGAGLIAQNQSALPPFILYRPTSLPEAVDLNEQHPEAVMAAGCSDLVAQIREGCEPEVVISLQHVNELRSITHEDGVLGIGSMVTHHAGSTSPDIRAFMPALATAWGSIATVRIRYRGTLGGNLMARRFRYELPVILSALNGQMHFQASDVTTLPVSSLWDRDARSPGILTGVTVETGSLLWYGYERSMRPVSTVALAVRRQAGAGITVTAVCGSEYRQPFVLSHTAAATAISDLDPVAVGAVLASQLPDAAGDFTGTAEYRRHLVGVLSSRLLARAAGYQQK</sequence>
<dbReference type="PANTHER" id="PTHR42659">
    <property type="entry name" value="XANTHINE DEHYDROGENASE SUBUNIT C-RELATED"/>
    <property type="match status" value="1"/>
</dbReference>
<dbReference type="InterPro" id="IPR016166">
    <property type="entry name" value="FAD-bd_PCMH"/>
</dbReference>
<organism evidence="5 6">
    <name type="scientific">Paenarthrobacter aromaticivorans</name>
    <dbReference type="NCBI Taxonomy" id="2849150"/>
    <lineage>
        <taxon>Bacteria</taxon>
        <taxon>Bacillati</taxon>
        <taxon>Actinomycetota</taxon>
        <taxon>Actinomycetes</taxon>
        <taxon>Micrococcales</taxon>
        <taxon>Micrococcaceae</taxon>
        <taxon>Paenarthrobacter</taxon>
    </lineage>
</organism>
<dbReference type="PANTHER" id="PTHR42659:SF2">
    <property type="entry name" value="XANTHINE DEHYDROGENASE SUBUNIT C-RELATED"/>
    <property type="match status" value="1"/>
</dbReference>
<protein>
    <submittedName>
        <fullName evidence="5">FAD binding domain-containing protein</fullName>
    </submittedName>
</protein>
<evidence type="ECO:0000313" key="6">
    <source>
        <dbReference type="Proteomes" id="UP000824166"/>
    </source>
</evidence>